<reference evidence="1" key="2">
    <citation type="submission" date="2025-03" db="EMBL/GenBank/DDBJ databases">
        <authorList>
            <consortium name="ELIXIR-Norway"/>
            <consortium name="Elixir Norway"/>
        </authorList>
    </citation>
    <scope>NUCLEOTIDE SEQUENCE</scope>
</reference>
<accession>A0AC59Z574</accession>
<dbReference type="Proteomes" id="UP001162501">
    <property type="component" value="Chromosome 24"/>
</dbReference>
<evidence type="ECO:0000313" key="1">
    <source>
        <dbReference type="EMBL" id="CAN0234964.1"/>
    </source>
</evidence>
<evidence type="ECO:0000313" key="2">
    <source>
        <dbReference type="Proteomes" id="UP001162501"/>
    </source>
</evidence>
<name>A0AC59Z574_RANTA</name>
<organism evidence="1 2">
    <name type="scientific">Rangifer tarandus platyrhynchus</name>
    <name type="common">Svalbard reindeer</name>
    <dbReference type="NCBI Taxonomy" id="3082113"/>
    <lineage>
        <taxon>Eukaryota</taxon>
        <taxon>Metazoa</taxon>
        <taxon>Chordata</taxon>
        <taxon>Craniata</taxon>
        <taxon>Vertebrata</taxon>
        <taxon>Euteleostomi</taxon>
        <taxon>Mammalia</taxon>
        <taxon>Eutheria</taxon>
        <taxon>Laurasiatheria</taxon>
        <taxon>Artiodactyla</taxon>
        <taxon>Ruminantia</taxon>
        <taxon>Pecora</taxon>
        <taxon>Cervidae</taxon>
        <taxon>Odocoileinae</taxon>
        <taxon>Rangifer</taxon>
    </lineage>
</organism>
<dbReference type="EMBL" id="OX596108">
    <property type="protein sequence ID" value="CAN0234964.1"/>
    <property type="molecule type" value="Genomic_DNA"/>
</dbReference>
<proteinExistence type="predicted"/>
<gene>
    <name evidence="1" type="ORF">MRATA1EN22A_LOCUS14087</name>
</gene>
<sequence length="179" mass="19714">MARLPSGVSPTHPQFLKCFRGGPSFPFHFLLSFRFWSTLPPLTLGAPGNLGPSSDPTPPWPPLDLFCSGISTWWSHQVAGVPGIQETCFQSQLCCYLLCTPSSPCCPSPPPQTRHQANCLSLRAWAPYLQNKRGPDPLEHRALALQLVFCVDAEVTAGNRYPQINKAEITLHILTTFNS</sequence>
<reference evidence="1" key="1">
    <citation type="submission" date="2023-05" db="EMBL/GenBank/DDBJ databases">
        <authorList>
            <consortium name="ELIXIR-Norway"/>
        </authorList>
    </citation>
    <scope>NUCLEOTIDE SEQUENCE</scope>
</reference>
<protein>
    <submittedName>
        <fullName evidence="1">Uncharacterized protein</fullName>
    </submittedName>
</protein>